<gene>
    <name evidence="1" type="ORF">JK635_03855</name>
</gene>
<reference evidence="1 2" key="1">
    <citation type="submission" date="2021-01" db="EMBL/GenBank/DDBJ databases">
        <title>Genome public.</title>
        <authorList>
            <person name="Liu C."/>
            <person name="Sun Q."/>
        </authorList>
    </citation>
    <scope>NUCLEOTIDE SEQUENCE [LARGE SCALE GENOMIC DNA]</scope>
    <source>
        <strain evidence="1 2">YIM B02564</strain>
    </source>
</reference>
<dbReference type="RefSeq" id="WP_202652545.1">
    <property type="nucleotide sequence ID" value="NZ_JAESWB010000025.1"/>
</dbReference>
<keyword evidence="2" id="KW-1185">Reference proteome</keyword>
<evidence type="ECO:0000313" key="2">
    <source>
        <dbReference type="Proteomes" id="UP000623967"/>
    </source>
</evidence>
<proteinExistence type="predicted"/>
<comment type="caution">
    <text evidence="1">The sequence shown here is derived from an EMBL/GenBank/DDBJ whole genome shotgun (WGS) entry which is preliminary data.</text>
</comment>
<dbReference type="Pfam" id="PF11116">
    <property type="entry name" value="DUF2624"/>
    <property type="match status" value="1"/>
</dbReference>
<dbReference type="InterPro" id="IPR020277">
    <property type="entry name" value="DUF2624"/>
</dbReference>
<accession>A0ABS1TJ90</accession>
<protein>
    <submittedName>
        <fullName evidence="1">DUF2624 domain-containing protein</fullName>
    </submittedName>
</protein>
<dbReference type="Proteomes" id="UP000623967">
    <property type="component" value="Unassembled WGS sequence"/>
</dbReference>
<sequence length="85" mass="9809">MKIFENIINHKINTITAEELMKYANQFNISVTRGQARKIAEYLKGRNVNIFDDRERSKLIREIAKAAGPQTAREVNKLFTELAKS</sequence>
<dbReference type="EMBL" id="JAESWB010000025">
    <property type="protein sequence ID" value="MBL4951376.1"/>
    <property type="molecule type" value="Genomic_DNA"/>
</dbReference>
<evidence type="ECO:0000313" key="1">
    <source>
        <dbReference type="EMBL" id="MBL4951376.1"/>
    </source>
</evidence>
<name>A0ABS1TJ90_9BACI</name>
<organism evidence="1 2">
    <name type="scientific">Neobacillus paridis</name>
    <dbReference type="NCBI Taxonomy" id="2803862"/>
    <lineage>
        <taxon>Bacteria</taxon>
        <taxon>Bacillati</taxon>
        <taxon>Bacillota</taxon>
        <taxon>Bacilli</taxon>
        <taxon>Bacillales</taxon>
        <taxon>Bacillaceae</taxon>
        <taxon>Neobacillus</taxon>
    </lineage>
</organism>